<evidence type="ECO:0000256" key="4">
    <source>
        <dbReference type="ARBA" id="ARBA00023053"/>
    </source>
</evidence>
<dbReference type="InterPro" id="IPR056148">
    <property type="entry name" value="NQRA_2nd"/>
</dbReference>
<keyword evidence="3 8" id="KW-0520">NAD</keyword>
<feature type="domain" description="NqrA second alpha/beta" evidence="11">
    <location>
        <begin position="113"/>
        <end position="264"/>
    </location>
</feature>
<organism evidence="12 13">
    <name type="scientific">Chlamydia ibidis 10-1398/6</name>
    <dbReference type="NCBI Taxonomy" id="1046581"/>
    <lineage>
        <taxon>Bacteria</taxon>
        <taxon>Pseudomonadati</taxon>
        <taxon>Chlamydiota</taxon>
        <taxon>Chlamydiia</taxon>
        <taxon>Chlamydiales</taxon>
        <taxon>Chlamydiaceae</taxon>
        <taxon>Chlamydia/Chlamydophila group</taxon>
        <taxon>Chlamydia</taxon>
    </lineage>
</organism>
<dbReference type="GO" id="GO:0016491">
    <property type="term" value="F:oxidoreductase activity"/>
    <property type="evidence" value="ECO:0007669"/>
    <property type="project" value="UniProtKB-KW"/>
</dbReference>
<comment type="subunit">
    <text evidence="8">Composed of six subunits; NqrA, NqrB, NqrC, NqrD, NqrE and NqrF.</text>
</comment>
<keyword evidence="12" id="KW-0560">Oxidoreductase</keyword>
<evidence type="ECO:0000313" key="13">
    <source>
        <dbReference type="Proteomes" id="UP000016064"/>
    </source>
</evidence>
<dbReference type="NCBIfam" id="NF003758">
    <property type="entry name" value="PRK05352.1-1"/>
    <property type="match status" value="1"/>
</dbReference>
<proteinExistence type="inferred from homology"/>
<dbReference type="Pfam" id="PF11973">
    <property type="entry name" value="NQRA_SLBB"/>
    <property type="match status" value="1"/>
</dbReference>
<evidence type="ECO:0000313" key="12">
    <source>
        <dbReference type="EMBL" id="EQM62951.1"/>
    </source>
</evidence>
<keyword evidence="7 8" id="KW-0739">Sodium transport</keyword>
<dbReference type="PANTHER" id="PTHR37839">
    <property type="entry name" value="NA(+)-TRANSLOCATING NADH-QUINONE REDUCTASE SUBUNIT A"/>
    <property type="match status" value="1"/>
</dbReference>
<evidence type="ECO:0000256" key="1">
    <source>
        <dbReference type="ARBA" id="ARBA00022448"/>
    </source>
</evidence>
<evidence type="ECO:0000256" key="6">
    <source>
        <dbReference type="ARBA" id="ARBA00023075"/>
    </source>
</evidence>
<keyword evidence="4 8" id="KW-0915">Sodium</keyword>
<evidence type="ECO:0000259" key="11">
    <source>
        <dbReference type="Pfam" id="PF24836"/>
    </source>
</evidence>
<dbReference type="InterPro" id="IPR008703">
    <property type="entry name" value="NqrA"/>
</dbReference>
<dbReference type="NCBIfam" id="TIGR01936">
    <property type="entry name" value="nqrA"/>
    <property type="match status" value="1"/>
</dbReference>
<evidence type="ECO:0000256" key="7">
    <source>
        <dbReference type="ARBA" id="ARBA00023201"/>
    </source>
</evidence>
<keyword evidence="13" id="KW-1185">Reference proteome</keyword>
<dbReference type="HAMAP" id="MF_00425">
    <property type="entry name" value="NqrA"/>
    <property type="match status" value="1"/>
</dbReference>
<evidence type="ECO:0000259" key="9">
    <source>
        <dbReference type="Pfam" id="PF05896"/>
    </source>
</evidence>
<reference evidence="12 13" key="1">
    <citation type="submission" date="2013-07" db="EMBL/GenBank/DDBJ databases">
        <title>Isolation of a new Chlamydia species from the feral Sacred Ibis (Threskiornis aethiopicus): Chlamydia ibidis.</title>
        <authorList>
            <person name="Vorimore F."/>
            <person name="Hsia R.-C."/>
            <person name="Huot-Creasy H."/>
            <person name="Bastian S."/>
            <person name="Deruyter L."/>
            <person name="Passet A."/>
            <person name="Sachse K."/>
            <person name="Bavoil P."/>
            <person name="Myers G."/>
            <person name="Laroucau K."/>
        </authorList>
    </citation>
    <scope>NUCLEOTIDE SEQUENCE [LARGE SCALE GENOMIC DNA]</scope>
    <source>
        <strain evidence="12 13">10-1398/6</strain>
    </source>
</reference>
<comment type="caution">
    <text evidence="12">The sequence shown here is derived from an EMBL/GenBank/DDBJ whole genome shotgun (WGS) entry which is preliminary data.</text>
</comment>
<dbReference type="Pfam" id="PF24836">
    <property type="entry name" value="NQRA_2nd"/>
    <property type="match status" value="1"/>
</dbReference>
<feature type="domain" description="NqrA N-terminal barrel-sandwich hybrid" evidence="9">
    <location>
        <begin position="3"/>
        <end position="96"/>
    </location>
</feature>
<name>A0ABN0N006_9CHLA</name>
<evidence type="ECO:0000256" key="8">
    <source>
        <dbReference type="HAMAP-Rule" id="MF_00425"/>
    </source>
</evidence>
<dbReference type="RefSeq" id="WP_020370715.1">
    <property type="nucleotide sequence ID" value="NZ_APJW01000001.1"/>
</dbReference>
<dbReference type="Pfam" id="PF05896">
    <property type="entry name" value="NQRA_N"/>
    <property type="match status" value="1"/>
</dbReference>
<evidence type="ECO:0000256" key="5">
    <source>
        <dbReference type="ARBA" id="ARBA00023065"/>
    </source>
</evidence>
<dbReference type="Proteomes" id="UP000016064">
    <property type="component" value="Unassembled WGS sequence"/>
</dbReference>
<evidence type="ECO:0000256" key="2">
    <source>
        <dbReference type="ARBA" id="ARBA00022967"/>
    </source>
</evidence>
<gene>
    <name evidence="8 12" type="primary">nqrA</name>
    <name evidence="12" type="ORF">H359_0061</name>
</gene>
<accession>A0ABN0N006</accession>
<evidence type="ECO:0000259" key="10">
    <source>
        <dbReference type="Pfam" id="PF11973"/>
    </source>
</evidence>
<protein>
    <recommendedName>
        <fullName evidence="8">Na(+)-translocating NADH-quinone reductase subunit A</fullName>
        <shortName evidence="8">Na(+)-NQR subunit A</shortName>
        <shortName evidence="8">Na(+)-translocating NQR subunit A</shortName>
        <ecNumber evidence="8">7.2.1.1</ecNumber>
    </recommendedName>
    <alternativeName>
        <fullName evidence="8">NQR complex subunit A</fullName>
    </alternativeName>
    <alternativeName>
        <fullName evidence="8">NQR-1 subunit A</fullName>
    </alternativeName>
</protein>
<evidence type="ECO:0000256" key="3">
    <source>
        <dbReference type="ARBA" id="ARBA00023027"/>
    </source>
</evidence>
<keyword evidence="6 8" id="KW-0830">Ubiquinone</keyword>
<comment type="function">
    <text evidence="8">NQR complex catalyzes the reduction of ubiquinone-1 to ubiquinol by two successive reactions, coupled with the transport of Na(+) ions from the cytoplasm to the periplasm. NqrA to NqrE are probably involved in the second step, the conversion of ubisemiquinone to ubiquinol.</text>
</comment>
<dbReference type="InterPro" id="IPR056147">
    <property type="entry name" value="NQRA_N"/>
</dbReference>
<feature type="domain" description="Na(+)-translocating NADH-quinone reductase subunit A C-terminal" evidence="10">
    <location>
        <begin position="269"/>
        <end position="320"/>
    </location>
</feature>
<dbReference type="InterPro" id="IPR022615">
    <property type="entry name" value="NqrA_C_domain"/>
</dbReference>
<comment type="similarity">
    <text evidence="8">Belongs to the NqrA family.</text>
</comment>
<dbReference type="EMBL" id="APJW01000001">
    <property type="protein sequence ID" value="EQM62951.1"/>
    <property type="molecule type" value="Genomic_DNA"/>
</dbReference>
<keyword evidence="2 8" id="KW-1278">Translocase</keyword>
<dbReference type="PANTHER" id="PTHR37839:SF1">
    <property type="entry name" value="NA(+)-TRANSLOCATING NADH-QUINONE REDUCTASE SUBUNIT A"/>
    <property type="match status" value="1"/>
</dbReference>
<comment type="catalytic activity">
    <reaction evidence="8">
        <text>a ubiquinone + n Na(+)(in) + NADH + H(+) = a ubiquinol + n Na(+)(out) + NAD(+)</text>
        <dbReference type="Rhea" id="RHEA:47748"/>
        <dbReference type="Rhea" id="RHEA-COMP:9565"/>
        <dbReference type="Rhea" id="RHEA-COMP:9566"/>
        <dbReference type="ChEBI" id="CHEBI:15378"/>
        <dbReference type="ChEBI" id="CHEBI:16389"/>
        <dbReference type="ChEBI" id="CHEBI:17976"/>
        <dbReference type="ChEBI" id="CHEBI:29101"/>
        <dbReference type="ChEBI" id="CHEBI:57540"/>
        <dbReference type="ChEBI" id="CHEBI:57945"/>
        <dbReference type="EC" id="7.2.1.1"/>
    </reaction>
</comment>
<keyword evidence="1 8" id="KW-0813">Transport</keyword>
<sequence>MKITITRGLDLSLQGAPKDSGFYKKIDPSDVSVDLRPYAPLALKLMVAEGDVVGAGSPIAEYKNFPGVFITSSVSGTVAKIRRGEKRSLLDVLIKKNPGSTSTEYSYDLSQLNQDDLLKIFKKEGLFALFKQRPFDIPALPTRLPRDVFINLADNRPFVPSAEKQIGIFSSKEEGFYVFVVGVRAIAKLFGIRPQVITTDRLTLPTKDLESICNLHIIKGPYPSGSPSTHIHYVAPIRHEKDVVFTITFQEVLAIGHLFLKGRILNQQVVALAGSGLPKNLRRYVTTVKGAAFSNLIPLEDFSSEETVFISGDPLTGRLCAQDDFPCLGMRDSTISVLSKPKQRQLFSFLRLGLNQTTVTKTYLSGFFKKKRTYMNPKSTLHGEARPIIDTEIYDKVMAMNVPVVPLIKALITKNFELATSLGFLEICGEDFALPTFIDPSKTEMLKIVRESLINYSKDSGIVSSQNT</sequence>
<keyword evidence="5 8" id="KW-0406">Ion transport</keyword>
<dbReference type="EC" id="7.2.1.1" evidence="8"/>